<feature type="chain" id="PRO_5016563286" evidence="1">
    <location>
        <begin position="26"/>
        <end position="71"/>
    </location>
</feature>
<comment type="caution">
    <text evidence="2">The sequence shown here is derived from an EMBL/GenBank/DDBJ whole genome shotgun (WGS) entry which is preliminary data.</text>
</comment>
<name>A0A370SJM7_PSEJE</name>
<organism evidence="2 3">
    <name type="scientific">Pseudomonas jessenii</name>
    <dbReference type="NCBI Taxonomy" id="77298"/>
    <lineage>
        <taxon>Bacteria</taxon>
        <taxon>Pseudomonadati</taxon>
        <taxon>Pseudomonadota</taxon>
        <taxon>Gammaproteobacteria</taxon>
        <taxon>Pseudomonadales</taxon>
        <taxon>Pseudomonadaceae</taxon>
        <taxon>Pseudomonas</taxon>
    </lineage>
</organism>
<protein>
    <submittedName>
        <fullName evidence="2">Uncharacterized protein</fullName>
    </submittedName>
</protein>
<accession>A0A370SJM7</accession>
<proteinExistence type="predicted"/>
<dbReference type="EMBL" id="QRAV01000007">
    <property type="protein sequence ID" value="RDL19943.1"/>
    <property type="molecule type" value="Genomic_DNA"/>
</dbReference>
<evidence type="ECO:0000313" key="3">
    <source>
        <dbReference type="Proteomes" id="UP000255365"/>
    </source>
</evidence>
<dbReference type="Proteomes" id="UP000255365">
    <property type="component" value="Unassembled WGS sequence"/>
</dbReference>
<dbReference type="PROSITE" id="PS51257">
    <property type="entry name" value="PROKAR_LIPOPROTEIN"/>
    <property type="match status" value="1"/>
</dbReference>
<sequence>MPNVTKIACAIALPLLMSGCLSSLTQPTLPKAAVCQPPPAPAAWIMQAYESSLTQRMLNELSPSPMKATVD</sequence>
<keyword evidence="1" id="KW-0732">Signal</keyword>
<evidence type="ECO:0000256" key="1">
    <source>
        <dbReference type="SAM" id="SignalP"/>
    </source>
</evidence>
<reference evidence="2 3" key="1">
    <citation type="submission" date="2018-07" db="EMBL/GenBank/DDBJ databases">
        <title>Genome sequencing of rice bacterial endophytes.</title>
        <authorList>
            <person name="Venturi V."/>
        </authorList>
    </citation>
    <scope>NUCLEOTIDE SEQUENCE [LARGE SCALE GENOMIC DNA]</scope>
    <source>
        <strain evidence="2 3">E2333</strain>
    </source>
</reference>
<gene>
    <name evidence="2" type="ORF">DEU51_10783</name>
</gene>
<dbReference type="AlphaFoldDB" id="A0A370SJM7"/>
<evidence type="ECO:0000313" key="2">
    <source>
        <dbReference type="EMBL" id="RDL19943.1"/>
    </source>
</evidence>
<feature type="signal peptide" evidence="1">
    <location>
        <begin position="1"/>
        <end position="25"/>
    </location>
</feature>